<dbReference type="OrthoDB" id="8560325at2"/>
<dbReference type="Gene3D" id="3.40.30.10">
    <property type="entry name" value="Glutaredoxin"/>
    <property type="match status" value="1"/>
</dbReference>
<dbReference type="GO" id="GO:0004364">
    <property type="term" value="F:glutathione transferase activity"/>
    <property type="evidence" value="ECO:0007669"/>
    <property type="project" value="TreeGrafter"/>
</dbReference>
<dbReference type="AlphaFoldDB" id="F5R798"/>
<dbReference type="PIRSF" id="PIRSF006386">
    <property type="entry name" value="HCCAis_GSTk"/>
    <property type="match status" value="1"/>
</dbReference>
<dbReference type="InterPro" id="IPR014440">
    <property type="entry name" value="HCCAis_GSTk"/>
</dbReference>
<evidence type="ECO:0000256" key="1">
    <source>
        <dbReference type="PIRNR" id="PIRNR006386"/>
    </source>
</evidence>
<dbReference type="InterPro" id="IPR001853">
    <property type="entry name" value="DSBA-like_thioredoxin_dom"/>
</dbReference>
<protein>
    <recommendedName>
        <fullName evidence="1">2-hydroxychromene-2-carboxylate isomerase</fullName>
        <ecNumber evidence="1">5.99.1.4</ecNumber>
    </recommendedName>
</protein>
<accession>F5R798</accession>
<dbReference type="Pfam" id="PF01323">
    <property type="entry name" value="DSBA"/>
    <property type="match status" value="1"/>
</dbReference>
<dbReference type="Proteomes" id="UP000005019">
    <property type="component" value="Unassembled WGS sequence"/>
</dbReference>
<sequence length="200" mass="22395">MNDAAIEYWFDFASPYSYLSTAHIDVLARSRGLRVLWRPLLLGPVFRAAGWQGSPFLQQPAKLAWMWTDLERQCARHALPWRRPSQFPRSSLLPARIALAHSDAPWIARFCTAVFELNFVQDADIDDPAAMHALLTGLGLQAETVIARAQSPEVKQALREQTERGRRRGLFGAPSFFVGDALYWGNDQLEDALDAAADSA</sequence>
<comment type="catalytic activity">
    <reaction evidence="1">
        <text>2-hydroxychromene-2-carboxylate = (3E)-4-(2-hydroxyphenyl)-2-oxobut-3-enoate</text>
        <dbReference type="Rhea" id="RHEA:27401"/>
        <dbReference type="ChEBI" id="CHEBI:59350"/>
        <dbReference type="ChEBI" id="CHEBI:59353"/>
        <dbReference type="EC" id="5.99.1.4"/>
    </reaction>
</comment>
<organism evidence="4 5">
    <name type="scientific">Methyloversatilis universalis (strain ATCC BAA-1314 / DSM 25237 / JCM 13912 / CCUG 52030 / FAM5)</name>
    <dbReference type="NCBI Taxonomy" id="1000565"/>
    <lineage>
        <taxon>Bacteria</taxon>
        <taxon>Pseudomonadati</taxon>
        <taxon>Pseudomonadota</taxon>
        <taxon>Betaproteobacteria</taxon>
        <taxon>Nitrosomonadales</taxon>
        <taxon>Sterolibacteriaceae</taxon>
        <taxon>Methyloversatilis</taxon>
    </lineage>
</organism>
<evidence type="ECO:0000313" key="4">
    <source>
        <dbReference type="EMBL" id="EGK73598.1"/>
    </source>
</evidence>
<dbReference type="GO" id="GO:0004602">
    <property type="term" value="F:glutathione peroxidase activity"/>
    <property type="evidence" value="ECO:0007669"/>
    <property type="project" value="TreeGrafter"/>
</dbReference>
<gene>
    <name evidence="4" type="ORF">METUNv1_00229</name>
</gene>
<reference evidence="4 5" key="1">
    <citation type="journal article" date="2011" name="J. Bacteriol.">
        <title>Genome sequence of Methyloversatilis universalis FAM5T, a methylotrophic representative of the order Rhodocyclales.</title>
        <authorList>
            <person name="Kittichotirat W."/>
            <person name="Good N.M."/>
            <person name="Hall R."/>
            <person name="Bringel F."/>
            <person name="Lajus A."/>
            <person name="Medigue C."/>
            <person name="Smalley N.E."/>
            <person name="Beck D."/>
            <person name="Bumgarner R."/>
            <person name="Vuilleumier S."/>
            <person name="Kalyuzhnaya M.G."/>
        </authorList>
    </citation>
    <scope>NUCLEOTIDE SEQUENCE [LARGE SCALE GENOMIC DNA]</scope>
    <source>
        <strain evidence="5">ATCC BAA-1314 / JCM 13912 / FAM5</strain>
    </source>
</reference>
<dbReference type="InterPro" id="IPR036249">
    <property type="entry name" value="Thioredoxin-like_sf"/>
</dbReference>
<dbReference type="CDD" id="cd03022">
    <property type="entry name" value="DsbA_HCCA_Iso"/>
    <property type="match status" value="1"/>
</dbReference>
<feature type="domain" description="DSBA-like thioredoxin" evidence="3">
    <location>
        <begin position="6"/>
        <end position="194"/>
    </location>
</feature>
<keyword evidence="1" id="KW-0413">Isomerase</keyword>
<comment type="similarity">
    <text evidence="1">Belongs to the GST superfamily. NadH family.</text>
</comment>
<dbReference type="InterPro" id="IPR051924">
    <property type="entry name" value="GST_Kappa/NadH"/>
</dbReference>
<keyword evidence="5" id="KW-1185">Reference proteome</keyword>
<dbReference type="eggNOG" id="COG3917">
    <property type="taxonomic scope" value="Bacteria"/>
</dbReference>
<dbReference type="InterPro" id="IPR044087">
    <property type="entry name" value="NahD-like"/>
</dbReference>
<dbReference type="RefSeq" id="WP_008057990.1">
    <property type="nucleotide sequence ID" value="NZ_AFHG01000028.1"/>
</dbReference>
<proteinExistence type="inferred from homology"/>
<evidence type="ECO:0000256" key="2">
    <source>
        <dbReference type="PIRSR" id="PIRSR006386-1"/>
    </source>
</evidence>
<dbReference type="GO" id="GO:0006749">
    <property type="term" value="P:glutathione metabolic process"/>
    <property type="evidence" value="ECO:0007669"/>
    <property type="project" value="TreeGrafter"/>
</dbReference>
<name>F5R798_METUF</name>
<dbReference type="STRING" id="1000565.METUNv1_00229"/>
<dbReference type="EC" id="5.99.1.4" evidence="1"/>
<dbReference type="GO" id="GO:1901170">
    <property type="term" value="P:naphthalene catabolic process"/>
    <property type="evidence" value="ECO:0007669"/>
    <property type="project" value="InterPro"/>
</dbReference>
<dbReference type="PANTHER" id="PTHR42943">
    <property type="entry name" value="GLUTATHIONE S-TRANSFERASE KAPPA"/>
    <property type="match status" value="1"/>
</dbReference>
<dbReference type="PANTHER" id="PTHR42943:SF2">
    <property type="entry name" value="GLUTATHIONE S-TRANSFERASE KAPPA 1"/>
    <property type="match status" value="1"/>
</dbReference>
<dbReference type="GO" id="GO:0018845">
    <property type="term" value="F:2-hydroxychromene-2-carboxylate isomerase activity"/>
    <property type="evidence" value="ECO:0007669"/>
    <property type="project" value="UniProtKB-UniRule"/>
</dbReference>
<evidence type="ECO:0000259" key="3">
    <source>
        <dbReference type="Pfam" id="PF01323"/>
    </source>
</evidence>
<dbReference type="SUPFAM" id="SSF52833">
    <property type="entry name" value="Thioredoxin-like"/>
    <property type="match status" value="1"/>
</dbReference>
<comment type="caution">
    <text evidence="4">The sequence shown here is derived from an EMBL/GenBank/DDBJ whole genome shotgun (WGS) entry which is preliminary data.</text>
</comment>
<feature type="active site" description="Nucleophile" evidence="2">
    <location>
        <position position="14"/>
    </location>
</feature>
<dbReference type="EMBL" id="AFHG01000028">
    <property type="protein sequence ID" value="EGK73598.1"/>
    <property type="molecule type" value="Genomic_DNA"/>
</dbReference>
<evidence type="ECO:0000313" key="5">
    <source>
        <dbReference type="Proteomes" id="UP000005019"/>
    </source>
</evidence>